<dbReference type="CDD" id="cd04733">
    <property type="entry name" value="OYE_like_2_FMN"/>
    <property type="match status" value="1"/>
</dbReference>
<dbReference type="GO" id="GO:0010181">
    <property type="term" value="F:FMN binding"/>
    <property type="evidence" value="ECO:0007669"/>
    <property type="project" value="InterPro"/>
</dbReference>
<evidence type="ECO:0000313" key="6">
    <source>
        <dbReference type="Proteomes" id="UP000175691"/>
    </source>
</evidence>
<dbReference type="Gene3D" id="3.20.20.70">
    <property type="entry name" value="Aldolase class I"/>
    <property type="match status" value="1"/>
</dbReference>
<dbReference type="STRING" id="1656094.BFC18_15160"/>
<dbReference type="Proteomes" id="UP000175691">
    <property type="component" value="Unassembled WGS sequence"/>
</dbReference>
<organism evidence="5 6">
    <name type="scientific">Alteromonas confluentis</name>
    <dbReference type="NCBI Taxonomy" id="1656094"/>
    <lineage>
        <taxon>Bacteria</taxon>
        <taxon>Pseudomonadati</taxon>
        <taxon>Pseudomonadota</taxon>
        <taxon>Gammaproteobacteria</taxon>
        <taxon>Alteromonadales</taxon>
        <taxon>Alteromonadaceae</taxon>
        <taxon>Alteromonas/Salinimonas group</taxon>
        <taxon>Alteromonas</taxon>
    </lineage>
</organism>
<dbReference type="InterPro" id="IPR051799">
    <property type="entry name" value="NADH_flavin_oxidoreductase"/>
</dbReference>
<protein>
    <submittedName>
        <fullName evidence="5">2,4-dienoyl-CoA reductase</fullName>
    </submittedName>
</protein>
<keyword evidence="2" id="KW-0560">Oxidoreductase</keyword>
<name>A0A1E7Z959_9ALTE</name>
<evidence type="ECO:0000259" key="4">
    <source>
        <dbReference type="Pfam" id="PF00724"/>
    </source>
</evidence>
<feature type="compositionally biased region" description="Basic and acidic residues" evidence="3">
    <location>
        <begin position="388"/>
        <end position="402"/>
    </location>
</feature>
<comment type="caution">
    <text evidence="5">The sequence shown here is derived from an EMBL/GenBank/DDBJ whole genome shotgun (WGS) entry which is preliminary data.</text>
</comment>
<dbReference type="SUPFAM" id="SSF51395">
    <property type="entry name" value="FMN-linked oxidoreductases"/>
    <property type="match status" value="1"/>
</dbReference>
<keyword evidence="1" id="KW-0285">Flavoprotein</keyword>
<reference evidence="5 6" key="1">
    <citation type="submission" date="2016-08" db="EMBL/GenBank/DDBJ databases">
        <authorList>
            <person name="Seilhamer J.J."/>
        </authorList>
    </citation>
    <scope>NUCLEOTIDE SEQUENCE [LARGE SCALE GENOMIC DNA]</scope>
    <source>
        <strain evidence="5 6">KCTC 42603</strain>
    </source>
</reference>
<dbReference type="InterPro" id="IPR001155">
    <property type="entry name" value="OxRdtase_FMN_N"/>
</dbReference>
<sequence length="418" mass="46235">MEENMAGWDLQPDSALYSLYRYWAHGGPGMIITGNVMIDRTAMTGPGGVVMEPDTSLIAFEKWAKVMKSGGAKALMQLNHPGRQMPSQFGRTALAPSAIALKLGRYSKKFARPVAMSCEQIHRVTHQFAMAAKRAKDAGFDGVQIHAAHGYLLSQFLSPLSNQREDEWGGSLQNRARFLINVVCQVRALCGNDFIVSVKLNSADFQRGGFSDDDAVEVVSKLSKLNVDFIELSGGNYESPAMQGTGDMSSALKPEAYFMAFAARIAQHSDVPVMTTGGITQLKTAEQVLEAGYDFVGIASALAFTPDLVKKWQQNPDYAGVKPHCDWQDKTLASLVKMAKVRRQLRRLGNDFTTMHNPTALWSLFLDVIHKRKMMKLYRAYCVEQTSTEKQETHSEQPEKATRYVSSHVVSGVPSRDL</sequence>
<evidence type="ECO:0000313" key="5">
    <source>
        <dbReference type="EMBL" id="OFC70068.1"/>
    </source>
</evidence>
<feature type="domain" description="NADH:flavin oxidoreductase/NADH oxidase N-terminal" evidence="4">
    <location>
        <begin position="20"/>
        <end position="315"/>
    </location>
</feature>
<evidence type="ECO:0000256" key="3">
    <source>
        <dbReference type="SAM" id="MobiDB-lite"/>
    </source>
</evidence>
<dbReference type="AlphaFoldDB" id="A0A1E7Z959"/>
<feature type="region of interest" description="Disordered" evidence="3">
    <location>
        <begin position="388"/>
        <end position="418"/>
    </location>
</feature>
<gene>
    <name evidence="5" type="ORF">BFC18_15160</name>
</gene>
<evidence type="ECO:0000256" key="2">
    <source>
        <dbReference type="ARBA" id="ARBA00023002"/>
    </source>
</evidence>
<dbReference type="Pfam" id="PF00724">
    <property type="entry name" value="Oxidored_FMN"/>
    <property type="match status" value="1"/>
</dbReference>
<dbReference type="EMBL" id="MDHN01000031">
    <property type="protein sequence ID" value="OFC70068.1"/>
    <property type="molecule type" value="Genomic_DNA"/>
</dbReference>
<evidence type="ECO:0000256" key="1">
    <source>
        <dbReference type="ARBA" id="ARBA00022630"/>
    </source>
</evidence>
<keyword evidence="6" id="KW-1185">Reference proteome</keyword>
<proteinExistence type="predicted"/>
<dbReference type="PANTHER" id="PTHR43656:SF2">
    <property type="entry name" value="BINDING OXIDOREDUCTASE, PUTATIVE (AFU_ORTHOLOGUE AFUA_2G08260)-RELATED"/>
    <property type="match status" value="1"/>
</dbReference>
<dbReference type="PANTHER" id="PTHR43656">
    <property type="entry name" value="BINDING OXIDOREDUCTASE, PUTATIVE (AFU_ORTHOLOGUE AFUA_2G08260)-RELATED"/>
    <property type="match status" value="1"/>
</dbReference>
<dbReference type="GO" id="GO:0016491">
    <property type="term" value="F:oxidoreductase activity"/>
    <property type="evidence" value="ECO:0007669"/>
    <property type="project" value="UniProtKB-KW"/>
</dbReference>
<accession>A0A1E7Z959</accession>
<dbReference type="InterPro" id="IPR013785">
    <property type="entry name" value="Aldolase_TIM"/>
</dbReference>